<keyword evidence="6" id="KW-0964">Secreted</keyword>
<comment type="cofactor">
    <cofactor evidence="2">
        <name>Cu cation</name>
        <dbReference type="ChEBI" id="CHEBI:23378"/>
    </cofactor>
</comment>
<keyword evidence="7" id="KW-0479">Metal-binding</keyword>
<evidence type="ECO:0000256" key="9">
    <source>
        <dbReference type="ARBA" id="ARBA00023002"/>
    </source>
</evidence>
<dbReference type="Proteomes" id="UP000559027">
    <property type="component" value="Unassembled WGS sequence"/>
</dbReference>
<evidence type="ECO:0000256" key="6">
    <source>
        <dbReference type="ARBA" id="ARBA00022525"/>
    </source>
</evidence>
<feature type="domain" description="Plastocyanin-like" evidence="14">
    <location>
        <begin position="216"/>
        <end position="357"/>
    </location>
</feature>
<evidence type="ECO:0000259" key="14">
    <source>
        <dbReference type="Pfam" id="PF00394"/>
    </source>
</evidence>
<evidence type="ECO:0000256" key="4">
    <source>
        <dbReference type="ARBA" id="ARBA00010609"/>
    </source>
</evidence>
<comment type="subcellular location">
    <subcellularLocation>
        <location evidence="3">Secreted</location>
    </subcellularLocation>
</comment>
<evidence type="ECO:0000256" key="1">
    <source>
        <dbReference type="ARBA" id="ARBA00000349"/>
    </source>
</evidence>
<comment type="caution">
    <text evidence="17">The sequence shown here is derived from an EMBL/GenBank/DDBJ whole genome shotgun (WGS) entry which is preliminary data.</text>
</comment>
<evidence type="ECO:0000313" key="17">
    <source>
        <dbReference type="EMBL" id="KAF5361095.1"/>
    </source>
</evidence>
<dbReference type="InterPro" id="IPR008972">
    <property type="entry name" value="Cupredoxin"/>
</dbReference>
<dbReference type="InterPro" id="IPR002355">
    <property type="entry name" value="Cu_oxidase_Cu_BS"/>
</dbReference>
<reference evidence="17 18" key="1">
    <citation type="journal article" date="2020" name="ISME J.">
        <title>Uncovering the hidden diversity of litter-decomposition mechanisms in mushroom-forming fungi.</title>
        <authorList>
            <person name="Floudas D."/>
            <person name="Bentzer J."/>
            <person name="Ahren D."/>
            <person name="Johansson T."/>
            <person name="Persson P."/>
            <person name="Tunlid A."/>
        </authorList>
    </citation>
    <scope>NUCLEOTIDE SEQUENCE [LARGE SCALE GENOMIC DNA]</scope>
    <source>
        <strain evidence="17 18">CBS 146.42</strain>
    </source>
</reference>
<evidence type="ECO:0000313" key="18">
    <source>
        <dbReference type="Proteomes" id="UP000559027"/>
    </source>
</evidence>
<evidence type="ECO:0000256" key="2">
    <source>
        <dbReference type="ARBA" id="ARBA00001935"/>
    </source>
</evidence>
<evidence type="ECO:0000259" key="15">
    <source>
        <dbReference type="Pfam" id="PF07731"/>
    </source>
</evidence>
<dbReference type="AlphaFoldDB" id="A0A8H5GA97"/>
<proteinExistence type="inferred from homology"/>
<dbReference type="GO" id="GO:0046274">
    <property type="term" value="P:lignin catabolic process"/>
    <property type="evidence" value="ECO:0007669"/>
    <property type="project" value="UniProtKB-KW"/>
</dbReference>
<dbReference type="PANTHER" id="PTHR11709:SF511">
    <property type="entry name" value="LACCASE"/>
    <property type="match status" value="1"/>
</dbReference>
<dbReference type="EMBL" id="JAACJO010000003">
    <property type="protein sequence ID" value="KAF5361095.1"/>
    <property type="molecule type" value="Genomic_DNA"/>
</dbReference>
<dbReference type="Pfam" id="PF07731">
    <property type="entry name" value="Cu-oxidase_2"/>
    <property type="match status" value="1"/>
</dbReference>
<keyword evidence="12" id="KW-0325">Glycoprotein</keyword>
<evidence type="ECO:0000256" key="10">
    <source>
        <dbReference type="ARBA" id="ARBA00023008"/>
    </source>
</evidence>
<evidence type="ECO:0000256" key="13">
    <source>
        <dbReference type="ARBA" id="ARBA00023185"/>
    </source>
</evidence>
<keyword evidence="11" id="KW-1015">Disulfide bond</keyword>
<dbReference type="InterPro" id="IPR001117">
    <property type="entry name" value="Cu-oxidase_2nd"/>
</dbReference>
<keyword evidence="8" id="KW-0677">Repeat</keyword>
<evidence type="ECO:0000256" key="5">
    <source>
        <dbReference type="ARBA" id="ARBA00012297"/>
    </source>
</evidence>
<keyword evidence="13" id="KW-0439">Lignin degradation</keyword>
<evidence type="ECO:0000256" key="8">
    <source>
        <dbReference type="ARBA" id="ARBA00022737"/>
    </source>
</evidence>
<name>A0A8H5GA97_9AGAR</name>
<dbReference type="Gene3D" id="2.60.40.420">
    <property type="entry name" value="Cupredoxins - blue copper proteins"/>
    <property type="match status" value="3"/>
</dbReference>
<dbReference type="GO" id="GO:0052716">
    <property type="term" value="F:hydroquinone:oxygen oxidoreductase activity"/>
    <property type="evidence" value="ECO:0007669"/>
    <property type="project" value="UniProtKB-EC"/>
</dbReference>
<dbReference type="GO" id="GO:0005507">
    <property type="term" value="F:copper ion binding"/>
    <property type="evidence" value="ECO:0007669"/>
    <property type="project" value="InterPro"/>
</dbReference>
<dbReference type="EC" id="1.10.3.2" evidence="5"/>
<dbReference type="InterPro" id="IPR033138">
    <property type="entry name" value="Cu_oxidase_CS"/>
</dbReference>
<dbReference type="FunFam" id="2.60.40.420:FF:000112">
    <property type="entry name" value="Laccase B"/>
    <property type="match status" value="1"/>
</dbReference>
<keyword evidence="18" id="KW-1185">Reference proteome</keyword>
<dbReference type="PANTHER" id="PTHR11709">
    <property type="entry name" value="MULTI-COPPER OXIDASE"/>
    <property type="match status" value="1"/>
</dbReference>
<protein>
    <recommendedName>
        <fullName evidence="5">laccase</fullName>
        <ecNumber evidence="5">1.10.3.2</ecNumber>
    </recommendedName>
</protein>
<dbReference type="Pfam" id="PF00394">
    <property type="entry name" value="Cu-oxidase"/>
    <property type="match status" value="1"/>
</dbReference>
<dbReference type="InterPro" id="IPR011707">
    <property type="entry name" value="Cu-oxidase-like_N"/>
</dbReference>
<comment type="similarity">
    <text evidence="4">Belongs to the multicopper oxidase family.</text>
</comment>
<feature type="domain" description="Plastocyanin-like" evidence="16">
    <location>
        <begin position="104"/>
        <end position="204"/>
    </location>
</feature>
<evidence type="ECO:0000256" key="7">
    <source>
        <dbReference type="ARBA" id="ARBA00022723"/>
    </source>
</evidence>
<gene>
    <name evidence="17" type="ORF">D9756_005171</name>
</gene>
<evidence type="ECO:0000256" key="11">
    <source>
        <dbReference type="ARBA" id="ARBA00023157"/>
    </source>
</evidence>
<keyword evidence="10" id="KW-0186">Copper</keyword>
<dbReference type="InterPro" id="IPR045087">
    <property type="entry name" value="Cu-oxidase_fam"/>
</dbReference>
<dbReference type="PROSITE" id="PS00079">
    <property type="entry name" value="MULTICOPPER_OXIDASE1"/>
    <property type="match status" value="2"/>
</dbReference>
<dbReference type="FunFam" id="2.60.40.420:FF:000045">
    <property type="entry name" value="Laccase 2"/>
    <property type="match status" value="1"/>
</dbReference>
<dbReference type="InterPro" id="IPR011706">
    <property type="entry name" value="Cu-oxidase_C"/>
</dbReference>
<sequence length="568" mass="60904">MSHSSGTKFCDETRDIIPISLPGEKQLCSSRSIKTKTSTTVFLNSTRTSTFQLSMKRFLLLQSFVAAALASIGPVADLEIANRIIAPDGFNRSSVLAGSGGTFSLPGPIISGTKGDNFQLNVINSLTDTTMLRSTSIHWHGLFQAGSSWADGPVGVTQCPIAPGNSFLYEFSVPDQAGTFWYHSHYSTQYCDGLRGAIVIRDPNDPHASLYDVDTDDTVITLSDWYHVVAPDAGLVPTEDATLINGLGRYIDGPTSPLAIISVDPGKRYRFRLVSLSCDPNFVFSIDSHVMTIIEVESVNVEPLEVDSIQIYAGQRYSFVLNANQAVDNYWVRALPNSGPLDFSNGVNSAILRYTGAPDQDPTSTQTTSTNPLVETDLHPLENPGAPGTPEIGAADVNLNLAIGFNGANFTVNGATFTPPTTPVLLQIMSGARAASDLLPPGSVYTLPSNSVIELSIPGGTIGAPHPFHLHGHTFDVIRSAGNSTPNFVNPVRRDVVSTGGSTSDNVTIRFTTNNPGPWIFHCHIDWHLEEGLAIVFAEDADSVATQSQPTAWGDLCPIYNALPPDEL</sequence>
<dbReference type="SUPFAM" id="SSF49503">
    <property type="entry name" value="Cupredoxins"/>
    <property type="match status" value="3"/>
</dbReference>
<evidence type="ECO:0000256" key="3">
    <source>
        <dbReference type="ARBA" id="ARBA00004613"/>
    </source>
</evidence>
<feature type="domain" description="Plastocyanin-like" evidence="15">
    <location>
        <begin position="418"/>
        <end position="541"/>
    </location>
</feature>
<dbReference type="CDD" id="cd13903">
    <property type="entry name" value="CuRO_3_Tv-LCC_like"/>
    <property type="match status" value="1"/>
</dbReference>
<accession>A0A8H5GA97</accession>
<evidence type="ECO:0000259" key="16">
    <source>
        <dbReference type="Pfam" id="PF07732"/>
    </source>
</evidence>
<dbReference type="GO" id="GO:0005576">
    <property type="term" value="C:extracellular region"/>
    <property type="evidence" value="ECO:0007669"/>
    <property type="project" value="UniProtKB-SubCell"/>
</dbReference>
<dbReference type="CDD" id="cd13856">
    <property type="entry name" value="CuRO_1_Tv-LCC_like"/>
    <property type="match status" value="1"/>
</dbReference>
<evidence type="ECO:0000256" key="12">
    <source>
        <dbReference type="ARBA" id="ARBA00023180"/>
    </source>
</evidence>
<keyword evidence="9" id="KW-0560">Oxidoreductase</keyword>
<dbReference type="OrthoDB" id="2121828at2759"/>
<dbReference type="SMR" id="A0A8H5GA97"/>
<dbReference type="Pfam" id="PF07732">
    <property type="entry name" value="Cu-oxidase_3"/>
    <property type="match status" value="1"/>
</dbReference>
<dbReference type="PROSITE" id="PS00080">
    <property type="entry name" value="MULTICOPPER_OXIDASE2"/>
    <property type="match status" value="1"/>
</dbReference>
<organism evidence="17 18">
    <name type="scientific">Leucocoprinus leucothites</name>
    <dbReference type="NCBI Taxonomy" id="201217"/>
    <lineage>
        <taxon>Eukaryota</taxon>
        <taxon>Fungi</taxon>
        <taxon>Dikarya</taxon>
        <taxon>Basidiomycota</taxon>
        <taxon>Agaricomycotina</taxon>
        <taxon>Agaricomycetes</taxon>
        <taxon>Agaricomycetidae</taxon>
        <taxon>Agaricales</taxon>
        <taxon>Agaricineae</taxon>
        <taxon>Agaricaceae</taxon>
        <taxon>Leucocoprinus</taxon>
    </lineage>
</organism>
<comment type="catalytic activity">
    <reaction evidence="1">
        <text>4 hydroquinone + O2 = 4 benzosemiquinone + 2 H2O</text>
        <dbReference type="Rhea" id="RHEA:11276"/>
        <dbReference type="ChEBI" id="CHEBI:15377"/>
        <dbReference type="ChEBI" id="CHEBI:15379"/>
        <dbReference type="ChEBI" id="CHEBI:17594"/>
        <dbReference type="ChEBI" id="CHEBI:17977"/>
        <dbReference type="EC" id="1.10.3.2"/>
    </reaction>
</comment>